<evidence type="ECO:0000256" key="2">
    <source>
        <dbReference type="ARBA" id="ARBA00022964"/>
    </source>
</evidence>
<evidence type="ECO:0000313" key="7">
    <source>
        <dbReference type="Proteomes" id="UP001499852"/>
    </source>
</evidence>
<reference evidence="7" key="1">
    <citation type="journal article" date="2019" name="Int. J. Syst. Evol. Microbiol.">
        <title>The Global Catalogue of Microorganisms (GCM) 10K type strain sequencing project: providing services to taxonomists for standard genome sequencing and annotation.</title>
        <authorList>
            <consortium name="The Broad Institute Genomics Platform"/>
            <consortium name="The Broad Institute Genome Sequencing Center for Infectious Disease"/>
            <person name="Wu L."/>
            <person name="Ma J."/>
        </authorList>
    </citation>
    <scope>NUCLEOTIDE SEQUENCE [LARGE SCALE GENOMIC DNA]</scope>
    <source>
        <strain evidence="7">JCM 18053</strain>
    </source>
</reference>
<sequence>MIHFLRNQLQSRGLEVFDQPPAMSTDPFHIRFDRRRLLQSLLLTTGGIITSSIYAEALTLTPRATEGPYYPDHLPLDQDNDLLQIQGNAAQAVGTVTEFGGRLLNADGKPIQDALIELWQADNNGCYIHSRGTQRGKERDPQFQGYGKIITNEKGEYRFRTIKPGLYTGRTIHWHVAVKQGDKRMLTTQLYIAGVPQNDRDGVLRSMGNEAQRLSVIREFKPKETGSAELLGTWDIVIGSTPEDPEQRRRPGGPPPEGGRPRRGEGPPPGGPGGPPPGR</sequence>
<proteinExistence type="inferred from homology"/>
<dbReference type="PANTHER" id="PTHR33711:SF9">
    <property type="entry name" value="PROTOCATECHUATE 3,4-DIOXYGENASE ALPHA CHAIN"/>
    <property type="match status" value="1"/>
</dbReference>
<feature type="region of interest" description="Disordered" evidence="4">
    <location>
        <begin position="234"/>
        <end position="279"/>
    </location>
</feature>
<evidence type="ECO:0000256" key="4">
    <source>
        <dbReference type="SAM" id="MobiDB-lite"/>
    </source>
</evidence>
<evidence type="ECO:0000259" key="5">
    <source>
        <dbReference type="Pfam" id="PF00775"/>
    </source>
</evidence>
<dbReference type="SUPFAM" id="SSF49482">
    <property type="entry name" value="Aromatic compound dioxygenase"/>
    <property type="match status" value="1"/>
</dbReference>
<dbReference type="EMBL" id="BAABIA010000003">
    <property type="protein sequence ID" value="GAA5138985.1"/>
    <property type="molecule type" value="Genomic_DNA"/>
</dbReference>
<dbReference type="InterPro" id="IPR050770">
    <property type="entry name" value="Intradiol_RC_Dioxygenase"/>
</dbReference>
<keyword evidence="7" id="KW-1185">Reference proteome</keyword>
<dbReference type="Gene3D" id="2.60.130.10">
    <property type="entry name" value="Aromatic compound dioxygenase"/>
    <property type="match status" value="1"/>
</dbReference>
<dbReference type="PANTHER" id="PTHR33711">
    <property type="entry name" value="DIOXYGENASE, PUTATIVE (AFU_ORTHOLOGUE AFUA_2G02910)-RELATED"/>
    <property type="match status" value="1"/>
</dbReference>
<evidence type="ECO:0000256" key="3">
    <source>
        <dbReference type="ARBA" id="ARBA00023002"/>
    </source>
</evidence>
<feature type="domain" description="Intradiol ring-cleavage dioxygenases" evidence="5">
    <location>
        <begin position="66"/>
        <end position="237"/>
    </location>
</feature>
<keyword evidence="3" id="KW-0560">Oxidoreductase</keyword>
<dbReference type="InterPro" id="IPR000627">
    <property type="entry name" value="Intradiol_dOase_C"/>
</dbReference>
<comment type="caution">
    <text evidence="6">The sequence shown here is derived from an EMBL/GenBank/DDBJ whole genome shotgun (WGS) entry which is preliminary data.</text>
</comment>
<evidence type="ECO:0000256" key="1">
    <source>
        <dbReference type="ARBA" id="ARBA00007825"/>
    </source>
</evidence>
<comment type="similarity">
    <text evidence="1">Belongs to the intradiol ring-cleavage dioxygenase family.</text>
</comment>
<dbReference type="Pfam" id="PF00775">
    <property type="entry name" value="Dioxygenase_C"/>
    <property type="match status" value="1"/>
</dbReference>
<gene>
    <name evidence="6" type="ORF">GCM10023213_18920</name>
</gene>
<keyword evidence="2" id="KW-0223">Dioxygenase</keyword>
<feature type="compositionally biased region" description="Pro residues" evidence="4">
    <location>
        <begin position="266"/>
        <end position="279"/>
    </location>
</feature>
<dbReference type="Proteomes" id="UP001499852">
    <property type="component" value="Unassembled WGS sequence"/>
</dbReference>
<organism evidence="6 7">
    <name type="scientific">Prosthecobacter algae</name>
    <dbReference type="NCBI Taxonomy" id="1144682"/>
    <lineage>
        <taxon>Bacteria</taxon>
        <taxon>Pseudomonadati</taxon>
        <taxon>Verrucomicrobiota</taxon>
        <taxon>Verrucomicrobiia</taxon>
        <taxon>Verrucomicrobiales</taxon>
        <taxon>Verrucomicrobiaceae</taxon>
        <taxon>Prosthecobacter</taxon>
    </lineage>
</organism>
<dbReference type="InterPro" id="IPR015889">
    <property type="entry name" value="Intradiol_dOase_core"/>
</dbReference>
<evidence type="ECO:0000313" key="6">
    <source>
        <dbReference type="EMBL" id="GAA5138985.1"/>
    </source>
</evidence>
<protein>
    <recommendedName>
        <fullName evidence="5">Intradiol ring-cleavage dioxygenases domain-containing protein</fullName>
    </recommendedName>
</protein>
<name>A0ABP9P1L8_9BACT</name>
<accession>A0ABP9P1L8</accession>